<accession>A0A2D4FGA3</accession>
<keyword evidence="1" id="KW-0489">Methyltransferase</keyword>
<proteinExistence type="inferred from homology"/>
<reference evidence="3" key="1">
    <citation type="submission" date="2017-07" db="EMBL/GenBank/DDBJ databases">
        <authorList>
            <person name="Mikheyev A."/>
            <person name="Grau M."/>
        </authorList>
    </citation>
    <scope>NUCLEOTIDE SEQUENCE</scope>
    <source>
        <tissue evidence="3">Venom_gland</tissue>
    </source>
</reference>
<comment type="similarity">
    <text evidence="1">Belongs to the methyltransferase TRM13 family.</text>
</comment>
<dbReference type="PANTHER" id="PTHR12998">
    <property type="entry name" value="TRNA:M(4)X MODIFICATION ENZYME TRM13 HOMOLOG"/>
    <property type="match status" value="1"/>
</dbReference>
<sequence length="158" mass="17573">MKRLHLLGPGNCFVEFGAGRGKLSHWLDIALQDARDVHFLLVERASTRFKVDGKHRKSYFERLQVDIQHLCLSKVPLLVEENLSLIGTGKHLCGAATDLALRCLVDTYVNSRAEEKEGSVTKRIKIDCPGQKHSKCAAENQSPIAGIVIALCCHHRCC</sequence>
<dbReference type="GO" id="GO:0030488">
    <property type="term" value="P:tRNA methylation"/>
    <property type="evidence" value="ECO:0007669"/>
    <property type="project" value="InterPro"/>
</dbReference>
<dbReference type="GO" id="GO:0008270">
    <property type="term" value="F:zinc ion binding"/>
    <property type="evidence" value="ECO:0007669"/>
    <property type="project" value="UniProtKB-KW"/>
</dbReference>
<keyword evidence="1" id="KW-0863">Zinc-finger</keyword>
<reference evidence="3" key="2">
    <citation type="submission" date="2017-11" db="EMBL/GenBank/DDBJ databases">
        <title>Coralsnake Venomics: Analyses of Venom Gland Transcriptomes and Proteomes of Six Brazilian Taxa.</title>
        <authorList>
            <person name="Aird S.D."/>
            <person name="Jorge da Silva N."/>
            <person name="Qiu L."/>
            <person name="Villar-Briones A."/>
            <person name="Aparecida-Saddi V."/>
            <person name="Campos-Telles M.P."/>
            <person name="Grau M."/>
            <person name="Mikheyev A.S."/>
        </authorList>
    </citation>
    <scope>NUCLEOTIDE SEQUENCE</scope>
    <source>
        <tissue evidence="3">Venom_gland</tissue>
    </source>
</reference>
<dbReference type="InterPro" id="IPR007871">
    <property type="entry name" value="Methyltransferase_TRM13"/>
</dbReference>
<dbReference type="AlphaFoldDB" id="A0A2D4FGA3"/>
<protein>
    <recommendedName>
        <fullName evidence="1">tRNA:m(4)X modification enzyme TRM13</fullName>
        <ecNumber evidence="1">2.1.1.225</ecNumber>
    </recommendedName>
</protein>
<evidence type="ECO:0000259" key="2">
    <source>
        <dbReference type="Pfam" id="PF05206"/>
    </source>
</evidence>
<dbReference type="PANTHER" id="PTHR12998:SF0">
    <property type="entry name" value="TRNA:M(4)X MODIFICATION ENZYME TRM13 HOMOLOG"/>
    <property type="match status" value="1"/>
</dbReference>
<evidence type="ECO:0000313" key="3">
    <source>
        <dbReference type="EMBL" id="LAA46488.1"/>
    </source>
</evidence>
<feature type="domain" description="Methyltransferase TRM13" evidence="2">
    <location>
        <begin position="1"/>
        <end position="157"/>
    </location>
</feature>
<dbReference type="Pfam" id="PF05206">
    <property type="entry name" value="TRM13"/>
    <property type="match status" value="1"/>
</dbReference>
<evidence type="ECO:0000256" key="1">
    <source>
        <dbReference type="RuleBase" id="RU367103"/>
    </source>
</evidence>
<dbReference type="InterPro" id="IPR039044">
    <property type="entry name" value="Trm13"/>
</dbReference>
<comment type="function">
    <text evidence="1">tRNA methylase which 2'-O-methylates cytidine(4) in tRNA(Pro) and tRNA(Gly)(GCC), and adenosine(4) in tRNA(His).</text>
</comment>
<keyword evidence="1" id="KW-0479">Metal-binding</keyword>
<dbReference type="EMBL" id="IACJ01065474">
    <property type="protein sequence ID" value="LAA46488.1"/>
    <property type="molecule type" value="Transcribed_RNA"/>
</dbReference>
<comment type="catalytic activity">
    <reaction evidence="1">
        <text>cytidine(4) in tRNA(Pro) + S-adenosyl-L-methionine = 2'-O-methylcytidine(4) in tRNA(Pro) + S-adenosyl-L-homocysteine + H(+)</text>
        <dbReference type="Rhea" id="RHEA:32767"/>
        <dbReference type="Rhea" id="RHEA-COMP:10397"/>
        <dbReference type="Rhea" id="RHEA-COMP:10398"/>
        <dbReference type="ChEBI" id="CHEBI:15378"/>
        <dbReference type="ChEBI" id="CHEBI:57856"/>
        <dbReference type="ChEBI" id="CHEBI:59789"/>
        <dbReference type="ChEBI" id="CHEBI:74495"/>
        <dbReference type="ChEBI" id="CHEBI:82748"/>
        <dbReference type="EC" id="2.1.1.225"/>
    </reaction>
</comment>
<keyword evidence="1" id="KW-0949">S-adenosyl-L-methionine</keyword>
<keyword evidence="1" id="KW-0808">Transferase</keyword>
<organism evidence="3">
    <name type="scientific">Micrurus corallinus</name>
    <name type="common">Brazilian coral snake</name>
    <dbReference type="NCBI Taxonomy" id="54390"/>
    <lineage>
        <taxon>Eukaryota</taxon>
        <taxon>Metazoa</taxon>
        <taxon>Chordata</taxon>
        <taxon>Craniata</taxon>
        <taxon>Vertebrata</taxon>
        <taxon>Euteleostomi</taxon>
        <taxon>Lepidosauria</taxon>
        <taxon>Squamata</taxon>
        <taxon>Bifurcata</taxon>
        <taxon>Unidentata</taxon>
        <taxon>Episquamata</taxon>
        <taxon>Toxicofera</taxon>
        <taxon>Serpentes</taxon>
        <taxon>Colubroidea</taxon>
        <taxon>Elapidae</taxon>
        <taxon>Elapinae</taxon>
        <taxon>Micrurus</taxon>
    </lineage>
</organism>
<dbReference type="GO" id="GO:0106050">
    <property type="term" value="F:tRNA 2'-O-methyltransferase activity"/>
    <property type="evidence" value="ECO:0007669"/>
    <property type="project" value="UniProtKB-UniRule"/>
</dbReference>
<dbReference type="EC" id="2.1.1.225" evidence="1"/>
<comment type="catalytic activity">
    <reaction evidence="1">
        <text>cytidine(4) in tRNA(Gly)(GCC) + S-adenosyl-L-methionine = 2'-O-methylcytidine(4) in tRNA(Gly)(GCC) + S-adenosyl-L-homocysteine + H(+)</text>
        <dbReference type="Rhea" id="RHEA:43192"/>
        <dbReference type="Rhea" id="RHEA-COMP:10399"/>
        <dbReference type="Rhea" id="RHEA-COMP:10400"/>
        <dbReference type="ChEBI" id="CHEBI:15378"/>
        <dbReference type="ChEBI" id="CHEBI:57856"/>
        <dbReference type="ChEBI" id="CHEBI:59789"/>
        <dbReference type="ChEBI" id="CHEBI:74495"/>
        <dbReference type="ChEBI" id="CHEBI:82748"/>
        <dbReference type="EC" id="2.1.1.225"/>
    </reaction>
</comment>
<keyword evidence="1" id="KW-0819">tRNA processing</keyword>
<name>A0A2D4FGA3_MICCO</name>
<comment type="catalytic activity">
    <reaction evidence="1">
        <text>adenosine(4) in tRNA(His) + S-adenosyl-L-methionine = 2'-O-methyladenosine(4) in tRNA(His) + S-adenosyl-L-homocysteine + H(+)</text>
        <dbReference type="Rhea" id="RHEA:43196"/>
        <dbReference type="Rhea" id="RHEA-COMP:10401"/>
        <dbReference type="Rhea" id="RHEA-COMP:10402"/>
        <dbReference type="ChEBI" id="CHEBI:15378"/>
        <dbReference type="ChEBI" id="CHEBI:57856"/>
        <dbReference type="ChEBI" id="CHEBI:59789"/>
        <dbReference type="ChEBI" id="CHEBI:74411"/>
        <dbReference type="ChEBI" id="CHEBI:74477"/>
        <dbReference type="EC" id="2.1.1.225"/>
    </reaction>
</comment>
<keyword evidence="1" id="KW-0862">Zinc</keyword>